<comment type="caution">
    <text evidence="8">The sequence shown here is derived from an EMBL/GenBank/DDBJ whole genome shotgun (WGS) entry which is preliminary data.</text>
</comment>
<protein>
    <recommendedName>
        <fullName evidence="7">BHLH domain-containing protein</fullName>
    </recommendedName>
</protein>
<evidence type="ECO:0000313" key="8">
    <source>
        <dbReference type="EMBL" id="KAK9697139.1"/>
    </source>
</evidence>
<evidence type="ECO:0000256" key="3">
    <source>
        <dbReference type="ARBA" id="ARBA00023125"/>
    </source>
</evidence>
<dbReference type="GO" id="GO:0000978">
    <property type="term" value="F:RNA polymerase II cis-regulatory region sequence-specific DNA binding"/>
    <property type="evidence" value="ECO:0007669"/>
    <property type="project" value="TreeGrafter"/>
</dbReference>
<dbReference type="SUPFAM" id="SSF47459">
    <property type="entry name" value="HLH, helix-loop-helix DNA-binding domain"/>
    <property type="match status" value="1"/>
</dbReference>
<keyword evidence="9" id="KW-1185">Reference proteome</keyword>
<feature type="compositionally biased region" description="Polar residues" evidence="6">
    <location>
        <begin position="234"/>
        <end position="248"/>
    </location>
</feature>
<dbReference type="InterPro" id="IPR011598">
    <property type="entry name" value="bHLH_dom"/>
</dbReference>
<accession>A0AAW1J244</accession>
<evidence type="ECO:0000256" key="2">
    <source>
        <dbReference type="ARBA" id="ARBA00023015"/>
    </source>
</evidence>
<feature type="region of interest" description="Disordered" evidence="6">
    <location>
        <begin position="183"/>
        <end position="262"/>
    </location>
</feature>
<dbReference type="GO" id="GO:0046983">
    <property type="term" value="F:protein dimerization activity"/>
    <property type="evidence" value="ECO:0007669"/>
    <property type="project" value="InterPro"/>
</dbReference>
<gene>
    <name evidence="8" type="ORF">RND81_08G017400</name>
</gene>
<evidence type="ECO:0000256" key="6">
    <source>
        <dbReference type="SAM" id="MobiDB-lite"/>
    </source>
</evidence>
<dbReference type="SMART" id="SM00353">
    <property type="entry name" value="HLH"/>
    <property type="match status" value="1"/>
</dbReference>
<evidence type="ECO:0000259" key="7">
    <source>
        <dbReference type="PROSITE" id="PS50888"/>
    </source>
</evidence>
<keyword evidence="3" id="KW-0238">DNA-binding</keyword>
<proteinExistence type="predicted"/>
<sequence length="341" mass="38073">MESTTILMEGEEWKAFNRVSVNEEADFMAKLFSNSSFSSDPEMSSLTLSSSFYSGYETSIGIADGDNCSFYTNESESNFYSLSSTSLSGSSDQCRENYCLNENSDVFFAVNNGSSLPIEFCLDTKGVVQVFPGNLMDRNHSLSLEMSCDNLDDPEVELTQHGNLMDCKMREISEIEPAVDDGKCNYPSEIGRKRSRKPEVKKGKSNTRAKRNRKNVVDEDDNGLVLNNQNLGNCSSDELSGENSNEPNVKTRAGRGSATDPQSLYARKRRERINERLRILQSLVPNGTKVDLSTMLEEAVQYVKFLQLQIKLLSSDDLWMYAPLAYNGMDIGLDAKLNSLL</sequence>
<keyword evidence="5" id="KW-0539">Nucleus</keyword>
<comment type="subcellular location">
    <subcellularLocation>
        <location evidence="1">Nucleus</location>
    </subcellularLocation>
</comment>
<dbReference type="GO" id="GO:0005634">
    <property type="term" value="C:nucleus"/>
    <property type="evidence" value="ECO:0007669"/>
    <property type="project" value="UniProtKB-SubCell"/>
</dbReference>
<dbReference type="PANTHER" id="PTHR16223:SF338">
    <property type="entry name" value="TRANSCRIPTION FACTOR RSL2"/>
    <property type="match status" value="1"/>
</dbReference>
<feature type="compositionally biased region" description="Low complexity" evidence="6">
    <location>
        <begin position="223"/>
        <end position="233"/>
    </location>
</feature>
<evidence type="ECO:0000256" key="4">
    <source>
        <dbReference type="ARBA" id="ARBA00023163"/>
    </source>
</evidence>
<dbReference type="InterPro" id="IPR045843">
    <property type="entry name" value="IND-like"/>
</dbReference>
<dbReference type="FunFam" id="4.10.280.10:FF:000022">
    <property type="entry name" value="Basic helix-loop-helix transcription factor"/>
    <property type="match status" value="1"/>
</dbReference>
<dbReference type="PROSITE" id="PS50888">
    <property type="entry name" value="BHLH"/>
    <property type="match status" value="1"/>
</dbReference>
<evidence type="ECO:0000256" key="1">
    <source>
        <dbReference type="ARBA" id="ARBA00004123"/>
    </source>
</evidence>
<dbReference type="GO" id="GO:0000981">
    <property type="term" value="F:DNA-binding transcription factor activity, RNA polymerase II-specific"/>
    <property type="evidence" value="ECO:0007669"/>
    <property type="project" value="TreeGrafter"/>
</dbReference>
<feature type="domain" description="BHLH" evidence="7">
    <location>
        <begin position="257"/>
        <end position="306"/>
    </location>
</feature>
<dbReference type="AlphaFoldDB" id="A0AAW1J244"/>
<evidence type="ECO:0000256" key="5">
    <source>
        <dbReference type="ARBA" id="ARBA00023242"/>
    </source>
</evidence>
<keyword evidence="2" id="KW-0805">Transcription regulation</keyword>
<dbReference type="PANTHER" id="PTHR16223">
    <property type="entry name" value="TRANSCRIPTION FACTOR BHLH83-RELATED"/>
    <property type="match status" value="1"/>
</dbReference>
<name>A0AAW1J244_SAPOF</name>
<dbReference type="Gene3D" id="4.10.280.10">
    <property type="entry name" value="Helix-loop-helix DNA-binding domain"/>
    <property type="match status" value="1"/>
</dbReference>
<feature type="compositionally biased region" description="Basic residues" evidence="6">
    <location>
        <begin position="203"/>
        <end position="214"/>
    </location>
</feature>
<dbReference type="CDD" id="cd11454">
    <property type="entry name" value="bHLH_AtIND_like"/>
    <property type="match status" value="1"/>
</dbReference>
<dbReference type="EMBL" id="JBDFQZ010000008">
    <property type="protein sequence ID" value="KAK9697139.1"/>
    <property type="molecule type" value="Genomic_DNA"/>
</dbReference>
<organism evidence="8 9">
    <name type="scientific">Saponaria officinalis</name>
    <name type="common">Common soapwort</name>
    <name type="synonym">Lychnis saponaria</name>
    <dbReference type="NCBI Taxonomy" id="3572"/>
    <lineage>
        <taxon>Eukaryota</taxon>
        <taxon>Viridiplantae</taxon>
        <taxon>Streptophyta</taxon>
        <taxon>Embryophyta</taxon>
        <taxon>Tracheophyta</taxon>
        <taxon>Spermatophyta</taxon>
        <taxon>Magnoliopsida</taxon>
        <taxon>eudicotyledons</taxon>
        <taxon>Gunneridae</taxon>
        <taxon>Pentapetalae</taxon>
        <taxon>Caryophyllales</taxon>
        <taxon>Caryophyllaceae</taxon>
        <taxon>Caryophylleae</taxon>
        <taxon>Saponaria</taxon>
    </lineage>
</organism>
<dbReference type="GO" id="GO:0048766">
    <property type="term" value="P:root hair initiation"/>
    <property type="evidence" value="ECO:0007669"/>
    <property type="project" value="UniProtKB-ARBA"/>
</dbReference>
<evidence type="ECO:0000313" key="9">
    <source>
        <dbReference type="Proteomes" id="UP001443914"/>
    </source>
</evidence>
<dbReference type="Pfam" id="PF00010">
    <property type="entry name" value="HLH"/>
    <property type="match status" value="1"/>
</dbReference>
<dbReference type="InterPro" id="IPR036638">
    <property type="entry name" value="HLH_DNA-bd_sf"/>
</dbReference>
<dbReference type="Proteomes" id="UP001443914">
    <property type="component" value="Unassembled WGS sequence"/>
</dbReference>
<keyword evidence="4" id="KW-0804">Transcription</keyword>
<reference evidence="8" key="1">
    <citation type="submission" date="2024-03" db="EMBL/GenBank/DDBJ databases">
        <title>WGS assembly of Saponaria officinalis var. Norfolk2.</title>
        <authorList>
            <person name="Jenkins J."/>
            <person name="Shu S."/>
            <person name="Grimwood J."/>
            <person name="Barry K."/>
            <person name="Goodstein D."/>
            <person name="Schmutz J."/>
            <person name="Leebens-Mack J."/>
            <person name="Osbourn A."/>
        </authorList>
    </citation>
    <scope>NUCLEOTIDE SEQUENCE [LARGE SCALE GENOMIC DNA]</scope>
    <source>
        <strain evidence="8">JIC</strain>
    </source>
</reference>